<reference evidence="8 9" key="1">
    <citation type="submission" date="2016-10" db="EMBL/GenBank/DDBJ databases">
        <authorList>
            <person name="de Groot N.N."/>
        </authorList>
    </citation>
    <scope>NUCLEOTIDE SEQUENCE [LARGE SCALE GENOMIC DNA]</scope>
    <source>
        <strain evidence="8 9">DSM 19548</strain>
    </source>
</reference>
<sequence>MFDLGGLFGLILLALDIWAIISIVGSGETTGKKVLWVLLVVILPLIGFIIWLVAGPRSARTAP</sequence>
<feature type="transmembrane region" description="Helical" evidence="6">
    <location>
        <begin position="35"/>
        <end position="54"/>
    </location>
</feature>
<keyword evidence="9" id="KW-1185">Reference proteome</keyword>
<dbReference type="STRING" id="441112.SAMN04488094_11579"/>
<protein>
    <submittedName>
        <fullName evidence="8">Phospholipase_D-nuclease N-terminal</fullName>
    </submittedName>
</protein>
<evidence type="ECO:0000259" key="7">
    <source>
        <dbReference type="Pfam" id="PF13396"/>
    </source>
</evidence>
<proteinExistence type="predicted"/>
<evidence type="ECO:0000256" key="6">
    <source>
        <dbReference type="SAM" id="Phobius"/>
    </source>
</evidence>
<evidence type="ECO:0000256" key="2">
    <source>
        <dbReference type="ARBA" id="ARBA00022475"/>
    </source>
</evidence>
<dbReference type="EMBL" id="FOLG01000015">
    <property type="protein sequence ID" value="SFD10305.1"/>
    <property type="molecule type" value="Genomic_DNA"/>
</dbReference>
<evidence type="ECO:0000313" key="8">
    <source>
        <dbReference type="EMBL" id="SFD10305.1"/>
    </source>
</evidence>
<evidence type="ECO:0000313" key="9">
    <source>
        <dbReference type="Proteomes" id="UP000198728"/>
    </source>
</evidence>
<dbReference type="Proteomes" id="UP000198728">
    <property type="component" value="Unassembled WGS sequence"/>
</dbReference>
<keyword evidence="2" id="KW-1003">Cell membrane</keyword>
<comment type="subcellular location">
    <subcellularLocation>
        <location evidence="1">Cell membrane</location>
        <topology evidence="1">Multi-pass membrane protein</topology>
    </subcellularLocation>
</comment>
<evidence type="ECO:0000256" key="5">
    <source>
        <dbReference type="ARBA" id="ARBA00023136"/>
    </source>
</evidence>
<accession>A0A1I1PKF4</accession>
<name>A0A1I1PKF4_9RHOB</name>
<dbReference type="AlphaFoldDB" id="A0A1I1PKF4"/>
<organism evidence="8 9">
    <name type="scientific">Tropicimonas isoalkanivorans</name>
    <dbReference type="NCBI Taxonomy" id="441112"/>
    <lineage>
        <taxon>Bacteria</taxon>
        <taxon>Pseudomonadati</taxon>
        <taxon>Pseudomonadota</taxon>
        <taxon>Alphaproteobacteria</taxon>
        <taxon>Rhodobacterales</taxon>
        <taxon>Roseobacteraceae</taxon>
        <taxon>Tropicimonas</taxon>
    </lineage>
</organism>
<dbReference type="InterPro" id="IPR027379">
    <property type="entry name" value="CLS_N"/>
</dbReference>
<dbReference type="Pfam" id="PF13396">
    <property type="entry name" value="PLDc_N"/>
    <property type="match status" value="1"/>
</dbReference>
<feature type="domain" description="Cardiolipin synthase N-terminal" evidence="7">
    <location>
        <begin position="14"/>
        <end position="56"/>
    </location>
</feature>
<keyword evidence="4 6" id="KW-1133">Transmembrane helix</keyword>
<evidence type="ECO:0000256" key="1">
    <source>
        <dbReference type="ARBA" id="ARBA00004651"/>
    </source>
</evidence>
<evidence type="ECO:0000256" key="3">
    <source>
        <dbReference type="ARBA" id="ARBA00022692"/>
    </source>
</evidence>
<dbReference type="GO" id="GO:0005886">
    <property type="term" value="C:plasma membrane"/>
    <property type="evidence" value="ECO:0007669"/>
    <property type="project" value="UniProtKB-SubCell"/>
</dbReference>
<keyword evidence="3 6" id="KW-0812">Transmembrane</keyword>
<evidence type="ECO:0000256" key="4">
    <source>
        <dbReference type="ARBA" id="ARBA00022989"/>
    </source>
</evidence>
<keyword evidence="5 6" id="KW-0472">Membrane</keyword>
<dbReference type="RefSeq" id="WP_093362427.1">
    <property type="nucleotide sequence ID" value="NZ_FOLG01000015.1"/>
</dbReference>
<gene>
    <name evidence="8" type="ORF">SAMN04488094_11579</name>
</gene>